<sequence length="450" mass="50640">MTKMNWKSLMSAQRLGEAKKVPSVTANQLRSAYEADYDRIIFSRPFRNLQDKTQVFPLPDQDFVHTRLTHSLEVSSVGRSLGKNVGAKILEKHPDLNHLSPSDFGAVVGAAALAHDVGNPPFGHSGETAISDIFAHHSLSETLKSKMTTAEWRDLTSFEGNAQGFRLLTRNQRQGLKLTMASLAAFTKYPCYSSFEQKEKGRKSQKKYGYFQAEQDMFRDMAQSVGLTQLDDYVWARHPLAFLVEAADDICYSIIDLEDGFGLGLVSYTEARDYLAQILKGKYMPDKLEKIPSDKEKIGVLRAVAIQVLIEESTQVFLENEEAILAGTFDQALTDLIPSTPVLQEISNFSIQNLYQSRQVLEKEAAGFQVIDGLLEIYILAVYYKYYQSESYSGRHKSAFKLLPQDTIYKLDHEANTPYESMLLITDFISGMTDSSAIKLFRIIKGIDLN</sequence>
<reference evidence="4" key="1">
    <citation type="submission" date="2016-11" db="EMBL/GenBank/DDBJ databases">
        <authorList>
            <person name="Varghese N."/>
            <person name="Submissions S."/>
        </authorList>
    </citation>
    <scope>NUCLEOTIDE SEQUENCE [LARGE SCALE GENOMIC DNA]</scope>
    <source>
        <strain evidence="4">DSM 26134</strain>
    </source>
</reference>
<evidence type="ECO:0000313" key="3">
    <source>
        <dbReference type="EMBL" id="SHJ92156.1"/>
    </source>
</evidence>
<dbReference type="GO" id="GO:0008832">
    <property type="term" value="F:dGTPase activity"/>
    <property type="evidence" value="ECO:0007669"/>
    <property type="project" value="TreeGrafter"/>
</dbReference>
<dbReference type="InterPro" id="IPR006674">
    <property type="entry name" value="HD_domain"/>
</dbReference>
<dbReference type="Pfam" id="PF13286">
    <property type="entry name" value="HD_assoc"/>
    <property type="match status" value="1"/>
</dbReference>
<dbReference type="Gene3D" id="1.10.3410.10">
    <property type="entry name" value="putative deoxyguanosinetriphosphate triphosphohydrolase like domain"/>
    <property type="match status" value="1"/>
</dbReference>
<dbReference type="SMART" id="SM00471">
    <property type="entry name" value="HDc"/>
    <property type="match status" value="1"/>
</dbReference>
<dbReference type="InterPro" id="IPR003607">
    <property type="entry name" value="HD/PDEase_dom"/>
</dbReference>
<dbReference type="Proteomes" id="UP000184474">
    <property type="component" value="Unassembled WGS sequence"/>
</dbReference>
<dbReference type="EMBL" id="FRAA01000002">
    <property type="protein sequence ID" value="SHJ92156.1"/>
    <property type="molecule type" value="Genomic_DNA"/>
</dbReference>
<dbReference type="InterPro" id="IPR026875">
    <property type="entry name" value="PHydrolase_assoc_dom"/>
</dbReference>
<evidence type="ECO:0000259" key="2">
    <source>
        <dbReference type="SMART" id="SM00471"/>
    </source>
</evidence>
<organism evidence="3 4">
    <name type="scientific">Reichenbachiella agariperforans</name>
    <dbReference type="NCBI Taxonomy" id="156994"/>
    <lineage>
        <taxon>Bacteria</taxon>
        <taxon>Pseudomonadati</taxon>
        <taxon>Bacteroidota</taxon>
        <taxon>Cytophagia</taxon>
        <taxon>Cytophagales</taxon>
        <taxon>Reichenbachiellaceae</taxon>
        <taxon>Reichenbachiella</taxon>
    </lineage>
</organism>
<dbReference type="STRING" id="156994.SAMN04488028_102154"/>
<dbReference type="PANTHER" id="PTHR11373:SF32">
    <property type="entry name" value="DEOXYGUANOSINETRIPHOSPHATE TRIPHOSPHOHYDROLASE"/>
    <property type="match status" value="1"/>
</dbReference>
<dbReference type="InterPro" id="IPR023293">
    <property type="entry name" value="dGTP_triP_hydro_central_sf"/>
</dbReference>
<keyword evidence="1" id="KW-0378">Hydrolase</keyword>
<dbReference type="GO" id="GO:0006203">
    <property type="term" value="P:dGTP catabolic process"/>
    <property type="evidence" value="ECO:0007669"/>
    <property type="project" value="TreeGrafter"/>
</dbReference>
<gene>
    <name evidence="3" type="ORF">SAMN04488028_102154</name>
</gene>
<dbReference type="Gene3D" id="1.10.3550.10">
    <property type="entry name" value="eoxyguanosinetriphosphate triphosphohydrolase domain-like"/>
    <property type="match status" value="1"/>
</dbReference>
<keyword evidence="4" id="KW-1185">Reference proteome</keyword>
<dbReference type="SUPFAM" id="SSF109604">
    <property type="entry name" value="HD-domain/PDEase-like"/>
    <property type="match status" value="1"/>
</dbReference>
<evidence type="ECO:0000256" key="1">
    <source>
        <dbReference type="ARBA" id="ARBA00022801"/>
    </source>
</evidence>
<dbReference type="InterPro" id="IPR027432">
    <property type="entry name" value="dGTP_triphosphohydrolase_C"/>
</dbReference>
<dbReference type="NCBIfam" id="NF002205">
    <property type="entry name" value="PRK01096.1"/>
    <property type="match status" value="1"/>
</dbReference>
<feature type="domain" description="HD/PDEase" evidence="2">
    <location>
        <begin position="63"/>
        <end position="262"/>
    </location>
</feature>
<dbReference type="RefSeq" id="WP_317041710.1">
    <property type="nucleotide sequence ID" value="NZ_FRAA01000002.1"/>
</dbReference>
<dbReference type="AlphaFoldDB" id="A0A1M6N9B4"/>
<name>A0A1M6N9B4_REIAG</name>
<dbReference type="InterPro" id="IPR050135">
    <property type="entry name" value="dGTPase-like"/>
</dbReference>
<dbReference type="NCBIfam" id="TIGR01353">
    <property type="entry name" value="dGTP_triPase"/>
    <property type="match status" value="1"/>
</dbReference>
<dbReference type="Pfam" id="PF01966">
    <property type="entry name" value="HD"/>
    <property type="match status" value="1"/>
</dbReference>
<protein>
    <submittedName>
        <fullName evidence="3">dGTPase</fullName>
    </submittedName>
</protein>
<evidence type="ECO:0000313" key="4">
    <source>
        <dbReference type="Proteomes" id="UP000184474"/>
    </source>
</evidence>
<dbReference type="InterPro" id="IPR006261">
    <property type="entry name" value="dGTPase"/>
</dbReference>
<dbReference type="PANTHER" id="PTHR11373">
    <property type="entry name" value="DEOXYNUCLEOSIDE TRIPHOSPHATE TRIPHOSPHOHYDROLASE"/>
    <property type="match status" value="1"/>
</dbReference>
<dbReference type="Gene3D" id="1.10.3210.10">
    <property type="entry name" value="Hypothetical protein af1432"/>
    <property type="match status" value="1"/>
</dbReference>
<accession>A0A1M6N9B4</accession>
<proteinExistence type="predicted"/>